<sequence>GQEAEAQLGAGQRFSQTLIRAMEKNVRDSRSFAVTQFDRHSSEFEVTQISPTGGFSLGSYRVSLPGRRCGLCKQFGHTRRSCPQRGSTAGDTLG</sequence>
<dbReference type="SUPFAM" id="SSF57756">
    <property type="entry name" value="Retrovirus zinc finger-like domains"/>
    <property type="match status" value="1"/>
</dbReference>
<accession>A0ABU6V2M4</accession>
<evidence type="ECO:0000313" key="1">
    <source>
        <dbReference type="EMBL" id="MED6166601.1"/>
    </source>
</evidence>
<reference evidence="1 2" key="1">
    <citation type="journal article" date="2023" name="Plants (Basel)">
        <title>Bridging the Gap: Combining Genomics and Transcriptomics Approaches to Understand Stylosanthes scabra, an Orphan Legume from the Brazilian Caatinga.</title>
        <authorList>
            <person name="Ferreira-Neto J.R.C."/>
            <person name="da Silva M.D."/>
            <person name="Binneck E."/>
            <person name="de Melo N.F."/>
            <person name="da Silva R.H."/>
            <person name="de Melo A.L.T.M."/>
            <person name="Pandolfi V."/>
            <person name="Bustamante F.O."/>
            <person name="Brasileiro-Vidal A.C."/>
            <person name="Benko-Iseppon A.M."/>
        </authorList>
    </citation>
    <scope>NUCLEOTIDE SEQUENCE [LARGE SCALE GENOMIC DNA]</scope>
    <source>
        <tissue evidence="1">Leaves</tissue>
    </source>
</reference>
<protein>
    <recommendedName>
        <fullName evidence="3">CCHC-type domain-containing protein</fullName>
    </recommendedName>
</protein>
<dbReference type="EMBL" id="JASCZI010127454">
    <property type="protein sequence ID" value="MED6166601.1"/>
    <property type="molecule type" value="Genomic_DNA"/>
</dbReference>
<keyword evidence="2" id="KW-1185">Reference proteome</keyword>
<comment type="caution">
    <text evidence="1">The sequence shown here is derived from an EMBL/GenBank/DDBJ whole genome shotgun (WGS) entry which is preliminary data.</text>
</comment>
<gene>
    <name evidence="1" type="ORF">PIB30_110921</name>
</gene>
<dbReference type="InterPro" id="IPR036875">
    <property type="entry name" value="Znf_CCHC_sf"/>
</dbReference>
<organism evidence="1 2">
    <name type="scientific">Stylosanthes scabra</name>
    <dbReference type="NCBI Taxonomy" id="79078"/>
    <lineage>
        <taxon>Eukaryota</taxon>
        <taxon>Viridiplantae</taxon>
        <taxon>Streptophyta</taxon>
        <taxon>Embryophyta</taxon>
        <taxon>Tracheophyta</taxon>
        <taxon>Spermatophyta</taxon>
        <taxon>Magnoliopsida</taxon>
        <taxon>eudicotyledons</taxon>
        <taxon>Gunneridae</taxon>
        <taxon>Pentapetalae</taxon>
        <taxon>rosids</taxon>
        <taxon>fabids</taxon>
        <taxon>Fabales</taxon>
        <taxon>Fabaceae</taxon>
        <taxon>Papilionoideae</taxon>
        <taxon>50 kb inversion clade</taxon>
        <taxon>dalbergioids sensu lato</taxon>
        <taxon>Dalbergieae</taxon>
        <taxon>Pterocarpus clade</taxon>
        <taxon>Stylosanthes</taxon>
    </lineage>
</organism>
<feature type="non-terminal residue" evidence="1">
    <location>
        <position position="1"/>
    </location>
</feature>
<evidence type="ECO:0008006" key="3">
    <source>
        <dbReference type="Google" id="ProtNLM"/>
    </source>
</evidence>
<proteinExistence type="predicted"/>
<dbReference type="Proteomes" id="UP001341840">
    <property type="component" value="Unassembled WGS sequence"/>
</dbReference>
<name>A0ABU6V2M4_9FABA</name>
<evidence type="ECO:0000313" key="2">
    <source>
        <dbReference type="Proteomes" id="UP001341840"/>
    </source>
</evidence>